<dbReference type="AlphaFoldDB" id="A0A444U5X6"/>
<reference evidence="1 2" key="1">
    <citation type="submission" date="2019-01" db="EMBL/GenBank/DDBJ databases">
        <title>Draft Genome and Complete Hox-Cluster Characterization of the Sterlet Sturgeon (Acipenser ruthenus).</title>
        <authorList>
            <person name="Wei Q."/>
        </authorList>
    </citation>
    <scope>NUCLEOTIDE SEQUENCE [LARGE SCALE GENOMIC DNA]</scope>
    <source>
        <strain evidence="1">WHYD16114868_AA</strain>
        <tissue evidence="1">Blood</tissue>
    </source>
</reference>
<evidence type="ECO:0000313" key="1">
    <source>
        <dbReference type="EMBL" id="RXM30577.1"/>
    </source>
</evidence>
<sequence length="165" mass="17440">MKSGECRLASWLRRASAIVPAAQPIQSPRTGSCYCPPSPVMVTASSPSTAVQQRRDTIETDPILQLHNSIFEDMKSLIHPITASITTINTRLNDMDKQVSANSARIAIPPGPAFVSAPAVISSSPALPVPTADVPSYNLATAAVNVPQQAPVVRNHTLAPQASDH</sequence>
<gene>
    <name evidence="1" type="ORF">EOD39_7752</name>
</gene>
<proteinExistence type="predicted"/>
<name>A0A444U5X6_ACIRT</name>
<accession>A0A444U5X6</accession>
<protein>
    <submittedName>
        <fullName evidence="1">Uncharacterized protein</fullName>
    </submittedName>
</protein>
<comment type="caution">
    <text evidence="1">The sequence shown here is derived from an EMBL/GenBank/DDBJ whole genome shotgun (WGS) entry which is preliminary data.</text>
</comment>
<organism evidence="1 2">
    <name type="scientific">Acipenser ruthenus</name>
    <name type="common">Sterlet sturgeon</name>
    <dbReference type="NCBI Taxonomy" id="7906"/>
    <lineage>
        <taxon>Eukaryota</taxon>
        <taxon>Metazoa</taxon>
        <taxon>Chordata</taxon>
        <taxon>Craniata</taxon>
        <taxon>Vertebrata</taxon>
        <taxon>Euteleostomi</taxon>
        <taxon>Actinopterygii</taxon>
        <taxon>Chondrostei</taxon>
        <taxon>Acipenseriformes</taxon>
        <taxon>Acipenseridae</taxon>
        <taxon>Acipenser</taxon>
    </lineage>
</organism>
<dbReference type="EMBL" id="SCEB01215242">
    <property type="protein sequence ID" value="RXM30577.1"/>
    <property type="molecule type" value="Genomic_DNA"/>
</dbReference>
<evidence type="ECO:0000313" key="2">
    <source>
        <dbReference type="Proteomes" id="UP000289886"/>
    </source>
</evidence>
<keyword evidence="2" id="KW-1185">Reference proteome</keyword>
<dbReference type="Proteomes" id="UP000289886">
    <property type="component" value="Unassembled WGS sequence"/>
</dbReference>